<dbReference type="Gene3D" id="3.30.70.270">
    <property type="match status" value="2"/>
</dbReference>
<feature type="compositionally biased region" description="Basic residues" evidence="8">
    <location>
        <begin position="592"/>
        <end position="602"/>
    </location>
</feature>
<feature type="compositionally biased region" description="Low complexity" evidence="8">
    <location>
        <begin position="447"/>
        <end position="456"/>
    </location>
</feature>
<proteinExistence type="predicted"/>
<dbReference type="Proteomes" id="UP000479190">
    <property type="component" value="Unassembled WGS sequence"/>
</dbReference>
<evidence type="ECO:0000256" key="7">
    <source>
        <dbReference type="ARBA" id="ARBA00022918"/>
    </source>
</evidence>
<feature type="compositionally biased region" description="Acidic residues" evidence="8">
    <location>
        <begin position="201"/>
        <end position="211"/>
    </location>
</feature>
<keyword evidence="7" id="KW-0695">RNA-directed DNA polymerase</keyword>
<feature type="region of interest" description="Disordered" evidence="8">
    <location>
        <begin position="425"/>
        <end position="532"/>
    </location>
</feature>
<feature type="region of interest" description="Disordered" evidence="8">
    <location>
        <begin position="157"/>
        <end position="214"/>
    </location>
</feature>
<dbReference type="CDD" id="cd09274">
    <property type="entry name" value="RNase_HI_RT_Ty3"/>
    <property type="match status" value="1"/>
</dbReference>
<dbReference type="EMBL" id="CADCXV010001197">
    <property type="protein sequence ID" value="CAB0042479.1"/>
    <property type="molecule type" value="Genomic_DNA"/>
</dbReference>
<evidence type="ECO:0000256" key="5">
    <source>
        <dbReference type="ARBA" id="ARBA00022759"/>
    </source>
</evidence>
<evidence type="ECO:0000256" key="4">
    <source>
        <dbReference type="ARBA" id="ARBA00022722"/>
    </source>
</evidence>
<feature type="region of interest" description="Disordered" evidence="8">
    <location>
        <begin position="552"/>
        <end position="602"/>
    </location>
</feature>
<evidence type="ECO:0000256" key="6">
    <source>
        <dbReference type="ARBA" id="ARBA00022801"/>
    </source>
</evidence>
<dbReference type="Pfam" id="PF17917">
    <property type="entry name" value="RT_RNaseH"/>
    <property type="match status" value="1"/>
</dbReference>
<dbReference type="FunFam" id="3.30.70.270:FF:000020">
    <property type="entry name" value="Transposon Tf2-6 polyprotein-like Protein"/>
    <property type="match status" value="1"/>
</dbReference>
<dbReference type="InterPro" id="IPR043502">
    <property type="entry name" value="DNA/RNA_pol_sf"/>
</dbReference>
<dbReference type="GO" id="GO:0003964">
    <property type="term" value="F:RNA-directed DNA polymerase activity"/>
    <property type="evidence" value="ECO:0007669"/>
    <property type="project" value="UniProtKB-KW"/>
</dbReference>
<feature type="compositionally biased region" description="Basic and acidic residues" evidence="8">
    <location>
        <begin position="457"/>
        <end position="466"/>
    </location>
</feature>
<dbReference type="AlphaFoldDB" id="A0A6H5J2Y1"/>
<dbReference type="InterPro" id="IPR041373">
    <property type="entry name" value="RT_RNaseH"/>
</dbReference>
<name>A0A6H5J2Y1_9HYME</name>
<evidence type="ECO:0000313" key="10">
    <source>
        <dbReference type="EMBL" id="CAB0042479.1"/>
    </source>
</evidence>
<keyword evidence="11" id="KW-1185">Reference proteome</keyword>
<dbReference type="PANTHER" id="PTHR37984">
    <property type="entry name" value="PROTEIN CBG26694"/>
    <property type="match status" value="1"/>
</dbReference>
<dbReference type="InterPro" id="IPR043128">
    <property type="entry name" value="Rev_trsase/Diguanyl_cyclase"/>
</dbReference>
<dbReference type="EC" id="2.7.7.49" evidence="1"/>
<dbReference type="OrthoDB" id="9893755at2759"/>
<dbReference type="PANTHER" id="PTHR37984:SF5">
    <property type="entry name" value="PROTEIN NYNRIN-LIKE"/>
    <property type="match status" value="1"/>
</dbReference>
<evidence type="ECO:0000256" key="2">
    <source>
        <dbReference type="ARBA" id="ARBA00022679"/>
    </source>
</evidence>
<feature type="domain" description="Reverse transcriptase RNase H-like" evidence="9">
    <location>
        <begin position="298"/>
        <end position="400"/>
    </location>
</feature>
<evidence type="ECO:0000256" key="3">
    <source>
        <dbReference type="ARBA" id="ARBA00022695"/>
    </source>
</evidence>
<evidence type="ECO:0000313" key="11">
    <source>
        <dbReference type="Proteomes" id="UP000479190"/>
    </source>
</evidence>
<feature type="compositionally biased region" description="Low complexity" evidence="8">
    <location>
        <begin position="174"/>
        <end position="187"/>
    </location>
</feature>
<keyword evidence="3" id="KW-0548">Nucleotidyltransferase</keyword>
<protein>
    <recommendedName>
        <fullName evidence="1">RNA-directed DNA polymerase</fullName>
        <ecNumber evidence="1">2.7.7.49</ecNumber>
    </recommendedName>
</protein>
<dbReference type="GO" id="GO:0004519">
    <property type="term" value="F:endonuclease activity"/>
    <property type="evidence" value="ECO:0007669"/>
    <property type="project" value="UniProtKB-KW"/>
</dbReference>
<reference evidence="10 11" key="1">
    <citation type="submission" date="2020-02" db="EMBL/GenBank/DDBJ databases">
        <authorList>
            <person name="Ferguson B K."/>
        </authorList>
    </citation>
    <scope>NUCLEOTIDE SEQUENCE [LARGE SCALE GENOMIC DNA]</scope>
</reference>
<gene>
    <name evidence="10" type="ORF">TBRA_LOCUS14097</name>
</gene>
<keyword evidence="2" id="KW-0808">Transferase</keyword>
<feature type="compositionally biased region" description="Low complexity" evidence="8">
    <location>
        <begin position="552"/>
        <end position="565"/>
    </location>
</feature>
<dbReference type="SUPFAM" id="SSF56672">
    <property type="entry name" value="DNA/RNA polymerases"/>
    <property type="match status" value="2"/>
</dbReference>
<dbReference type="GO" id="GO:0016787">
    <property type="term" value="F:hydrolase activity"/>
    <property type="evidence" value="ECO:0007669"/>
    <property type="project" value="UniProtKB-KW"/>
</dbReference>
<keyword evidence="4" id="KW-0540">Nuclease</keyword>
<keyword evidence="5" id="KW-0255">Endonuclease</keyword>
<evidence type="ECO:0000256" key="1">
    <source>
        <dbReference type="ARBA" id="ARBA00012493"/>
    </source>
</evidence>
<evidence type="ECO:0000259" key="9">
    <source>
        <dbReference type="Pfam" id="PF17917"/>
    </source>
</evidence>
<organism evidence="10 11">
    <name type="scientific">Trichogramma brassicae</name>
    <dbReference type="NCBI Taxonomy" id="86971"/>
    <lineage>
        <taxon>Eukaryota</taxon>
        <taxon>Metazoa</taxon>
        <taxon>Ecdysozoa</taxon>
        <taxon>Arthropoda</taxon>
        <taxon>Hexapoda</taxon>
        <taxon>Insecta</taxon>
        <taxon>Pterygota</taxon>
        <taxon>Neoptera</taxon>
        <taxon>Endopterygota</taxon>
        <taxon>Hymenoptera</taxon>
        <taxon>Apocrita</taxon>
        <taxon>Proctotrupomorpha</taxon>
        <taxon>Chalcidoidea</taxon>
        <taxon>Trichogrammatidae</taxon>
        <taxon>Trichogramma</taxon>
    </lineage>
</organism>
<dbReference type="InterPro" id="IPR050951">
    <property type="entry name" value="Retrovirus_Pol_polyprotein"/>
</dbReference>
<accession>A0A6H5J2Y1</accession>
<sequence>MFRLMGRLKSANLTVCPDKCHFLKTTVTYLGHIISEKGVEPDPSKVSAVFNFPRPKNRKNIKQFLGLAGYYRRFVKDFAKIAKPLTSLLKADTPWDWTDVQEEASASYSSDDVEHEIRRVFFILRPTTPESDSERDYVLHRQNNGLQGMQLAIEAPTPDQNAPTEANDATLGNSTEEASSDSPASESSPREHIEDATSDSASDESDAEDEATFTHQRHTSLQIRSLCIMATAQVIVIDLAGEDIIEIIDLTGEREVIDLTGEGPRRGNDLPNNNNGDDAAHDDVIYICKSNFSNFRPGSTISIYTDASLQGLGAVLKQPQSDNNIKPVFYFSRKLTEAQKKKKAIFIECLAIKEAILYWQYYLIGQRFTIFTDHKPLENFNIKKCNDPDLVQILNYLSQFDFEVVYNPGNAASCDMCSTGSMRSSVSDAKSGATDNSVVDSDDNDDNGGSSSVGSRSGDEAMDVERLPTWATRSQVSPAAPAADNGRGESADARGRRRPKPLRILEQPPHANNEHQNAEAPVSPDPAVNRGFACKPTARASRHVNSLLAAPTRAATAGADRNAGASDEVEGRSQSLGPNGVIEAESPNRGSSKVKRGSRPARRLLQPERELLEFMFDGFSPNFALVEACDHALLWAFDPANGRAWRGHHLLCFELRPRLPGLREVVIHQNGPKRRRRKRAVRSLPPDVVSPRGRVVAPRHCDMCKRIIVLNQDAILSRRILESSPAGPVISSASAPVATQPSPAATPGGLVGYYCEDLCLPTSKCTCITARLIGRKVEPFDEGTTFRVRVCASSCRSRVRPLLLMGLHMPRGWLYSRCSQRSN</sequence>
<evidence type="ECO:0000256" key="8">
    <source>
        <dbReference type="SAM" id="MobiDB-lite"/>
    </source>
</evidence>
<keyword evidence="6" id="KW-0378">Hydrolase</keyword>